<organism evidence="2 3">
    <name type="scientific">Candidatus Wirthbacteria bacterium CG2_30_54_11</name>
    <dbReference type="NCBI Taxonomy" id="1817892"/>
    <lineage>
        <taxon>Bacteria</taxon>
        <taxon>Candidatus Wirthbacteria</taxon>
    </lineage>
</organism>
<reference evidence="2 3" key="1">
    <citation type="journal article" date="2016" name="Environ. Microbiol.">
        <title>Genomic resolution of a cold subsurface aquifer community provides metabolic insights for novel microbes adapted to high CO concentrations.</title>
        <authorList>
            <person name="Probst A.J."/>
            <person name="Castelle C.J."/>
            <person name="Singh A."/>
            <person name="Brown C.T."/>
            <person name="Anantharaman K."/>
            <person name="Sharon I."/>
            <person name="Hug L.A."/>
            <person name="Burstein D."/>
            <person name="Emerson J.B."/>
            <person name="Thomas B.C."/>
            <person name="Banfield J.F."/>
        </authorList>
    </citation>
    <scope>NUCLEOTIDE SEQUENCE [LARGE SCALE GENOMIC DNA]</scope>
    <source>
        <strain evidence="2">CG2_30_54_11</strain>
    </source>
</reference>
<sequence>MSKQAVSITLDTNVIEKIDSLALGSDRPRSWLIAQAIDSYLLDLDDAEEALRRSRDANDPMISEDEMRKLLSV</sequence>
<dbReference type="GO" id="GO:0006355">
    <property type="term" value="P:regulation of DNA-templated transcription"/>
    <property type="evidence" value="ECO:0007669"/>
    <property type="project" value="InterPro"/>
</dbReference>
<accession>A0A1J5IJA5</accession>
<dbReference type="InterPro" id="IPR010985">
    <property type="entry name" value="Ribbon_hlx_hlx"/>
</dbReference>
<dbReference type="Proteomes" id="UP000183245">
    <property type="component" value="Unassembled WGS sequence"/>
</dbReference>
<dbReference type="EMBL" id="MNZT01000065">
    <property type="protein sequence ID" value="OIP97140.1"/>
    <property type="molecule type" value="Genomic_DNA"/>
</dbReference>
<name>A0A1J5IJA5_9BACT</name>
<dbReference type="SUPFAM" id="SSF47598">
    <property type="entry name" value="Ribbon-helix-helix"/>
    <property type="match status" value="1"/>
</dbReference>
<evidence type="ECO:0000313" key="2">
    <source>
        <dbReference type="EMBL" id="OIP97140.1"/>
    </source>
</evidence>
<dbReference type="STRING" id="1817892.AUK40_03760"/>
<evidence type="ECO:0000259" key="1">
    <source>
        <dbReference type="Pfam" id="PF01402"/>
    </source>
</evidence>
<proteinExistence type="predicted"/>
<dbReference type="Pfam" id="PF01402">
    <property type="entry name" value="RHH_1"/>
    <property type="match status" value="1"/>
</dbReference>
<comment type="caution">
    <text evidence="2">The sequence shown here is derived from an EMBL/GenBank/DDBJ whole genome shotgun (WGS) entry which is preliminary data.</text>
</comment>
<evidence type="ECO:0000313" key="3">
    <source>
        <dbReference type="Proteomes" id="UP000183245"/>
    </source>
</evidence>
<dbReference type="AlphaFoldDB" id="A0A1J5IJA5"/>
<protein>
    <recommendedName>
        <fullName evidence="1">Ribbon-helix-helix protein CopG domain-containing protein</fullName>
    </recommendedName>
</protein>
<feature type="domain" description="Ribbon-helix-helix protein CopG" evidence="1">
    <location>
        <begin position="6"/>
        <end position="42"/>
    </location>
</feature>
<dbReference type="InterPro" id="IPR002145">
    <property type="entry name" value="CopG"/>
</dbReference>
<gene>
    <name evidence="2" type="ORF">AUK40_03760</name>
</gene>